<dbReference type="Pfam" id="PF12804">
    <property type="entry name" value="NTP_transf_3"/>
    <property type="match status" value="1"/>
</dbReference>
<dbReference type="PANTHER" id="PTHR43777">
    <property type="entry name" value="MOLYBDENUM COFACTOR CYTIDYLYLTRANSFERASE"/>
    <property type="match status" value="1"/>
</dbReference>
<dbReference type="InterPro" id="IPR029044">
    <property type="entry name" value="Nucleotide-diphossugar_trans"/>
</dbReference>
<keyword evidence="3" id="KW-1185">Reference proteome</keyword>
<gene>
    <name evidence="2" type="ORF">GCM10009744_44130</name>
</gene>
<evidence type="ECO:0000313" key="2">
    <source>
        <dbReference type="EMBL" id="GAA1647972.1"/>
    </source>
</evidence>
<dbReference type="EMBL" id="BAAANE010000007">
    <property type="protein sequence ID" value="GAA1647972.1"/>
    <property type="molecule type" value="Genomic_DNA"/>
</dbReference>
<sequence length="182" mass="18240">MLLAAGAGTRMGRPKALVRDADGVPWVLRSVDVLRAGGCTGIAVVVGAAADQVVDLLAAADVAIVPSLSWQDGVSASLKSGLAWAAATDADAAVVHLVDLPDVGADVVRRVVAAGRSNDPTQVLLRAGFHGSGGHPVLLGRAHWAGALAAAHGDRGANAYLNAAGCTLVPCEDLAEGNDRDS</sequence>
<feature type="domain" description="MobA-like NTP transferase" evidence="1">
    <location>
        <begin position="2"/>
        <end position="162"/>
    </location>
</feature>
<dbReference type="SUPFAM" id="SSF53448">
    <property type="entry name" value="Nucleotide-diphospho-sugar transferases"/>
    <property type="match status" value="1"/>
</dbReference>
<evidence type="ECO:0000259" key="1">
    <source>
        <dbReference type="Pfam" id="PF12804"/>
    </source>
</evidence>
<proteinExistence type="predicted"/>
<dbReference type="InterPro" id="IPR025877">
    <property type="entry name" value="MobA-like_NTP_Trfase"/>
</dbReference>
<dbReference type="Proteomes" id="UP001501319">
    <property type="component" value="Unassembled WGS sequence"/>
</dbReference>
<protein>
    <submittedName>
        <fullName evidence="2">Nucleotidyltransferase family protein</fullName>
    </submittedName>
</protein>
<organism evidence="2 3">
    <name type="scientific">Kribbella alba</name>
    <dbReference type="NCBI Taxonomy" id="190197"/>
    <lineage>
        <taxon>Bacteria</taxon>
        <taxon>Bacillati</taxon>
        <taxon>Actinomycetota</taxon>
        <taxon>Actinomycetes</taxon>
        <taxon>Propionibacteriales</taxon>
        <taxon>Kribbellaceae</taxon>
        <taxon>Kribbella</taxon>
    </lineage>
</organism>
<dbReference type="Gene3D" id="3.90.550.10">
    <property type="entry name" value="Spore Coat Polysaccharide Biosynthesis Protein SpsA, Chain A"/>
    <property type="match status" value="1"/>
</dbReference>
<dbReference type="PANTHER" id="PTHR43777:SF1">
    <property type="entry name" value="MOLYBDENUM COFACTOR CYTIDYLYLTRANSFERASE"/>
    <property type="match status" value="1"/>
</dbReference>
<accession>A0ABP4RGW3</accession>
<name>A0ABP4RGW3_9ACTN</name>
<reference evidence="3" key="1">
    <citation type="journal article" date="2019" name="Int. J. Syst. Evol. Microbiol.">
        <title>The Global Catalogue of Microorganisms (GCM) 10K type strain sequencing project: providing services to taxonomists for standard genome sequencing and annotation.</title>
        <authorList>
            <consortium name="The Broad Institute Genomics Platform"/>
            <consortium name="The Broad Institute Genome Sequencing Center for Infectious Disease"/>
            <person name="Wu L."/>
            <person name="Ma J."/>
        </authorList>
    </citation>
    <scope>NUCLEOTIDE SEQUENCE [LARGE SCALE GENOMIC DNA]</scope>
    <source>
        <strain evidence="3">JCM 14306</strain>
    </source>
</reference>
<evidence type="ECO:0000313" key="3">
    <source>
        <dbReference type="Proteomes" id="UP001501319"/>
    </source>
</evidence>
<comment type="caution">
    <text evidence="2">The sequence shown here is derived from an EMBL/GenBank/DDBJ whole genome shotgun (WGS) entry which is preliminary data.</text>
</comment>